<proteinExistence type="predicted"/>
<name>A0A1C2IWL1_ACITH</name>
<dbReference type="Gene3D" id="3.40.50.300">
    <property type="entry name" value="P-loop containing nucleotide triphosphate hydrolases"/>
    <property type="match status" value="1"/>
</dbReference>
<protein>
    <recommendedName>
        <fullName evidence="1">Guanylate kinase/L-type calcium channel beta subunit domain-containing protein</fullName>
    </recommendedName>
</protein>
<dbReference type="OrthoDB" id="341217at2"/>
<dbReference type="AlphaFoldDB" id="A0A1C2IWL1"/>
<dbReference type="InterPro" id="IPR027417">
    <property type="entry name" value="P-loop_NTPase"/>
</dbReference>
<dbReference type="InterPro" id="IPR008145">
    <property type="entry name" value="GK/Ca_channel_bsu"/>
</dbReference>
<accession>A0A1C2IWL1</accession>
<evidence type="ECO:0000259" key="1">
    <source>
        <dbReference type="SMART" id="SM00072"/>
    </source>
</evidence>
<evidence type="ECO:0000313" key="3">
    <source>
        <dbReference type="EMBL" id="OCX69269.1"/>
    </source>
</evidence>
<dbReference type="Proteomes" id="UP000095008">
    <property type="component" value="Unassembled WGS sequence"/>
</dbReference>
<dbReference type="EMBL" id="LWSA01000257">
    <property type="protein sequence ID" value="OCX69269.1"/>
    <property type="molecule type" value="Genomic_DNA"/>
</dbReference>
<evidence type="ECO:0000313" key="4">
    <source>
        <dbReference type="Proteomes" id="UP000094893"/>
    </source>
</evidence>
<keyword evidence="5" id="KW-1185">Reference proteome</keyword>
<dbReference type="Proteomes" id="UP000094893">
    <property type="component" value="Unassembled WGS sequence"/>
</dbReference>
<dbReference type="RefSeq" id="WP_024894996.1">
    <property type="nucleotide sequence ID" value="NZ_JAAOMO010000227.1"/>
</dbReference>
<evidence type="ECO:0000313" key="2">
    <source>
        <dbReference type="EMBL" id="OCX68865.1"/>
    </source>
</evidence>
<dbReference type="STRING" id="930.GCA_002079865_03388"/>
<feature type="domain" description="Guanylate kinase/L-type calcium channel beta subunit" evidence="1">
    <location>
        <begin position="2"/>
        <end position="179"/>
    </location>
</feature>
<sequence length="182" mass="20323">MKPLLVLVVGPSGAGKDSVIRGAEAILKNDPRFYFARRMVTRNTPQAGEINISAEAFRQHTESGNFAKTWDAHQLSYGLPRSELQPQNAAVQIIIANVSRTVLNDLLAEHGGHVLYITASPSEIRRRLEKRHRESAASINDRLRRHIPLPEQLPMTTIRNDGLLEEAIKQCVHSLIGLVERP</sequence>
<dbReference type="EMBL" id="LWRY01000246">
    <property type="protein sequence ID" value="OCX68865.1"/>
    <property type="molecule type" value="Genomic_DNA"/>
</dbReference>
<organism evidence="2 5">
    <name type="scientific">Acidithiobacillus thiooxidans</name>
    <name type="common">Thiobacillus thiooxidans</name>
    <dbReference type="NCBI Taxonomy" id="930"/>
    <lineage>
        <taxon>Bacteria</taxon>
        <taxon>Pseudomonadati</taxon>
        <taxon>Pseudomonadota</taxon>
        <taxon>Acidithiobacillia</taxon>
        <taxon>Acidithiobacillales</taxon>
        <taxon>Acidithiobacillaceae</taxon>
        <taxon>Acidithiobacillus</taxon>
    </lineage>
</organism>
<dbReference type="eggNOG" id="COG3709">
    <property type="taxonomic scope" value="Bacteria"/>
</dbReference>
<gene>
    <name evidence="2" type="ORF">A6M23_16920</name>
    <name evidence="3" type="ORF">A6P07_16845</name>
</gene>
<dbReference type="SUPFAM" id="SSF52540">
    <property type="entry name" value="P-loop containing nucleoside triphosphate hydrolases"/>
    <property type="match status" value="1"/>
</dbReference>
<evidence type="ECO:0000313" key="5">
    <source>
        <dbReference type="Proteomes" id="UP000095008"/>
    </source>
</evidence>
<comment type="caution">
    <text evidence="2">The sequence shown here is derived from an EMBL/GenBank/DDBJ whole genome shotgun (WGS) entry which is preliminary data.</text>
</comment>
<reference evidence="2 4" key="1">
    <citation type="journal article" date="2016" name="Int. J. Mol. Sci.">
        <title>Comparative genomics of the extreme acidophile Acidithiobacillus thiooxidans reveals intraspecific divergence and niche adaptation.</title>
        <authorList>
            <person name="Zhang X."/>
            <person name="Feng X."/>
            <person name="Tao J."/>
            <person name="Ma L."/>
            <person name="Xiao Y."/>
            <person name="Liang Y."/>
            <person name="Liu X."/>
            <person name="Yin H."/>
        </authorList>
    </citation>
    <scope>NUCLEOTIDE SEQUENCE [LARGE SCALE GENOMIC DNA]</scope>
    <source>
        <strain evidence="3 4">A02</strain>
        <strain evidence="2">DXS-W</strain>
    </source>
</reference>
<dbReference type="SMART" id="SM00072">
    <property type="entry name" value="GuKc"/>
    <property type="match status" value="1"/>
</dbReference>